<feature type="transmembrane region" description="Helical" evidence="1">
    <location>
        <begin position="82"/>
        <end position="104"/>
    </location>
</feature>
<feature type="transmembrane region" description="Helical" evidence="1">
    <location>
        <begin position="190"/>
        <end position="207"/>
    </location>
</feature>
<feature type="transmembrane region" description="Helical" evidence="1">
    <location>
        <begin position="25"/>
        <end position="45"/>
    </location>
</feature>
<reference evidence="2" key="1">
    <citation type="submission" date="2019-11" db="EMBL/GenBank/DDBJ databases">
        <authorList>
            <person name="Feng L."/>
        </authorList>
    </citation>
    <scope>NUCLEOTIDE SEQUENCE</scope>
    <source>
        <strain evidence="2">CnexileLFYP112</strain>
    </source>
</reference>
<gene>
    <name evidence="2" type="ORF">CNLFYP112_02169</name>
</gene>
<keyword evidence="1" id="KW-0812">Transmembrane</keyword>
<feature type="transmembrane region" description="Helical" evidence="1">
    <location>
        <begin position="111"/>
        <end position="133"/>
    </location>
</feature>
<protein>
    <submittedName>
        <fullName evidence="2">Uncharacterized protein</fullName>
    </submittedName>
</protein>
<name>A0A6N2UPD7_9FIRM</name>
<feature type="transmembrane region" description="Helical" evidence="1">
    <location>
        <begin position="219"/>
        <end position="238"/>
    </location>
</feature>
<evidence type="ECO:0000256" key="1">
    <source>
        <dbReference type="SAM" id="Phobius"/>
    </source>
</evidence>
<keyword evidence="1" id="KW-1133">Transmembrane helix</keyword>
<accession>A0A6N2UPD7</accession>
<feature type="transmembrane region" description="Helical" evidence="1">
    <location>
        <begin position="244"/>
        <end position="268"/>
    </location>
</feature>
<dbReference type="EMBL" id="CACRTG010000021">
    <property type="protein sequence ID" value="VYT18853.1"/>
    <property type="molecule type" value="Genomic_DNA"/>
</dbReference>
<keyword evidence="1" id="KW-0472">Membrane</keyword>
<evidence type="ECO:0000313" key="2">
    <source>
        <dbReference type="EMBL" id="VYT18853.1"/>
    </source>
</evidence>
<dbReference type="AlphaFoldDB" id="A0A6N2UPD7"/>
<sequence length="352" mass="39408">MDRLIEVRETILRLYARYSKIVDKGVQFILALATFMFISSNIGFMKISANPMVILGLAVICTFLPITATVVVAVALTVVQFYALSVGVAAVAAVIFLIMFILYFRFTPDKAIVLLLMPIAFTLKIPMLIPIVYGLTGGPLCAVPIAFGTIACYMVTYVKAYETTIKGAGDSEMFAQLTAFAQQLFNNKEMWTAIIAFVICLLVVYSVRKLSVDNAWKIAIVSGALVYVIVVVIGRVTMHVDVPYVAVIIGTIVSILLALVLEFFAFAVDYSRTENLQFEDDEYFYYVKAVPKVTVTAPEKTVKRINERQETSRMDELKQEKILKNQTDEMLLTKALQEELEIQELLEEELKH</sequence>
<proteinExistence type="predicted"/>
<feature type="transmembrane region" description="Helical" evidence="1">
    <location>
        <begin position="52"/>
        <end position="76"/>
    </location>
</feature>
<organism evidence="2">
    <name type="scientific">[Clostridium] nexile</name>
    <dbReference type="NCBI Taxonomy" id="29361"/>
    <lineage>
        <taxon>Bacteria</taxon>
        <taxon>Bacillati</taxon>
        <taxon>Bacillota</taxon>
        <taxon>Clostridia</taxon>
        <taxon>Lachnospirales</taxon>
        <taxon>Lachnospiraceae</taxon>
        <taxon>Tyzzerella</taxon>
    </lineage>
</organism>